<evidence type="ECO:0000256" key="3">
    <source>
        <dbReference type="ARBA" id="ARBA00023295"/>
    </source>
</evidence>
<dbReference type="InterPro" id="IPR012341">
    <property type="entry name" value="6hp_glycosidase-like_sf"/>
</dbReference>
<dbReference type="InterPro" id="IPR008928">
    <property type="entry name" value="6-hairpin_glycosidase_sf"/>
</dbReference>
<comment type="similarity">
    <text evidence="1">Belongs to the glycosyl hydrolase 8 (cellulase D) family.</text>
</comment>
<sequence>MRGLSWLIVLSFLGLAGCSSGAAPEPLPPGVNRPFPQHVHYPGQRLRPSRYTQDELDAHVRAFYAEWKRRYLKAAGQTTDGAPQYRIVHSLQHPEQTVSEGMGYGMMIVAYMAGADPEAHALFDGLFRYVRAHPSDLDHRLMGWIQPPDGNGNDSAFDGDADIAYALLLADRQWGSSGGINYAAAARERLRAIAESTIGPASKLPMLGDWVPPAGAAEDDYRYTEFTPRLSDFMPAHFRAFGAFTGDALWGKVEAATRRAVSGIEERYSPNTGLMPDFARPQQETGFPLKPVEPNFLEGPHDGDYEYNAGRYPWRASTAVLLYDDAFWDERMAKLSHWAERASGGDPAGLNAGYHLDGRPIEGQDYFTTFFAAPLATAAMTQPDQQAWLDALYEAIRDRHEDYYEDSVTLLNLLLLSNNYWAP</sequence>
<protein>
    <submittedName>
        <fullName evidence="5">Beta-glucanase</fullName>
    </submittedName>
</protein>
<evidence type="ECO:0000256" key="1">
    <source>
        <dbReference type="ARBA" id="ARBA00009209"/>
    </source>
</evidence>
<dbReference type="GO" id="GO:0005975">
    <property type="term" value="P:carbohydrate metabolic process"/>
    <property type="evidence" value="ECO:0007669"/>
    <property type="project" value="InterPro"/>
</dbReference>
<dbReference type="SUPFAM" id="SSF48208">
    <property type="entry name" value="Six-hairpin glycosidases"/>
    <property type="match status" value="1"/>
</dbReference>
<dbReference type="AlphaFoldDB" id="A0A7C4VAT1"/>
<feature type="chain" id="PRO_5027788196" evidence="4">
    <location>
        <begin position="23"/>
        <end position="423"/>
    </location>
</feature>
<dbReference type="PROSITE" id="PS51257">
    <property type="entry name" value="PROKAR_LIPOPROTEIN"/>
    <property type="match status" value="1"/>
</dbReference>
<feature type="signal peptide" evidence="4">
    <location>
        <begin position="1"/>
        <end position="22"/>
    </location>
</feature>
<organism evidence="5">
    <name type="scientific">Oceanithermus profundus</name>
    <dbReference type="NCBI Taxonomy" id="187137"/>
    <lineage>
        <taxon>Bacteria</taxon>
        <taxon>Thermotogati</taxon>
        <taxon>Deinococcota</taxon>
        <taxon>Deinococci</taxon>
        <taxon>Thermales</taxon>
        <taxon>Thermaceae</taxon>
        <taxon>Oceanithermus</taxon>
    </lineage>
</organism>
<evidence type="ECO:0000313" key="5">
    <source>
        <dbReference type="EMBL" id="HGY08566.1"/>
    </source>
</evidence>
<accession>A0A7C4VAT1</accession>
<dbReference type="Pfam" id="PF01270">
    <property type="entry name" value="Glyco_hydro_8"/>
    <property type="match status" value="1"/>
</dbReference>
<reference evidence="5" key="1">
    <citation type="journal article" date="2020" name="mSystems">
        <title>Genome- and Community-Level Interaction Insights into Carbon Utilization and Element Cycling Functions of Hydrothermarchaeota in Hydrothermal Sediment.</title>
        <authorList>
            <person name="Zhou Z."/>
            <person name="Liu Y."/>
            <person name="Xu W."/>
            <person name="Pan J."/>
            <person name="Luo Z.H."/>
            <person name="Li M."/>
        </authorList>
    </citation>
    <scope>NUCLEOTIDE SEQUENCE [LARGE SCALE GENOMIC DNA]</scope>
    <source>
        <strain evidence="5">HyVt-570</strain>
    </source>
</reference>
<dbReference type="Proteomes" id="UP000885759">
    <property type="component" value="Unassembled WGS sequence"/>
</dbReference>
<evidence type="ECO:0000256" key="4">
    <source>
        <dbReference type="SAM" id="SignalP"/>
    </source>
</evidence>
<keyword evidence="3" id="KW-0326">Glycosidase</keyword>
<comment type="caution">
    <text evidence="5">The sequence shown here is derived from an EMBL/GenBank/DDBJ whole genome shotgun (WGS) entry which is preliminary data.</text>
</comment>
<dbReference type="GO" id="GO:0004553">
    <property type="term" value="F:hydrolase activity, hydrolyzing O-glycosyl compounds"/>
    <property type="evidence" value="ECO:0007669"/>
    <property type="project" value="InterPro"/>
</dbReference>
<dbReference type="Gene3D" id="1.50.10.10">
    <property type="match status" value="1"/>
</dbReference>
<keyword evidence="4" id="KW-0732">Signal</keyword>
<name>A0A7C4VAT1_9DEIN</name>
<keyword evidence="2" id="KW-0378">Hydrolase</keyword>
<evidence type="ECO:0000256" key="2">
    <source>
        <dbReference type="ARBA" id="ARBA00022801"/>
    </source>
</evidence>
<dbReference type="InterPro" id="IPR002037">
    <property type="entry name" value="Glyco_hydro_8"/>
</dbReference>
<dbReference type="PRINTS" id="PR00735">
    <property type="entry name" value="GLHYDRLASE8"/>
</dbReference>
<gene>
    <name evidence="5" type="ORF">ENK37_00710</name>
</gene>
<dbReference type="EMBL" id="DRPZ01000018">
    <property type="protein sequence ID" value="HGY08566.1"/>
    <property type="molecule type" value="Genomic_DNA"/>
</dbReference>
<proteinExistence type="inferred from homology"/>